<dbReference type="GO" id="GO:0003677">
    <property type="term" value="F:DNA binding"/>
    <property type="evidence" value="ECO:0007669"/>
    <property type="project" value="UniProtKB-KW"/>
</dbReference>
<dbReference type="SUPFAM" id="SSF52172">
    <property type="entry name" value="CheY-like"/>
    <property type="match status" value="1"/>
</dbReference>
<gene>
    <name evidence="6" type="ORF">FIV34_11295</name>
</gene>
<dbReference type="CDD" id="cd17535">
    <property type="entry name" value="REC_NarL-like"/>
    <property type="match status" value="1"/>
</dbReference>
<dbReference type="PROSITE" id="PS50043">
    <property type="entry name" value="HTH_LUXR_2"/>
    <property type="match status" value="1"/>
</dbReference>
<dbReference type="RefSeq" id="WP_139982765.1">
    <property type="nucleotide sequence ID" value="NZ_CP041046.1"/>
</dbReference>
<dbReference type="Proteomes" id="UP000316093">
    <property type="component" value="Chromosome"/>
</dbReference>
<dbReference type="GO" id="GO:0000160">
    <property type="term" value="P:phosphorelay signal transduction system"/>
    <property type="evidence" value="ECO:0007669"/>
    <property type="project" value="InterPro"/>
</dbReference>
<feature type="domain" description="HTH luxR-type" evidence="4">
    <location>
        <begin position="158"/>
        <end position="223"/>
    </location>
</feature>
<protein>
    <submittedName>
        <fullName evidence="6">Response regulator transcription factor</fullName>
    </submittedName>
</protein>
<dbReference type="InterPro" id="IPR058245">
    <property type="entry name" value="NreC/VraR/RcsB-like_REC"/>
</dbReference>
<keyword evidence="2" id="KW-0238">DNA-binding</keyword>
<keyword evidence="1 3" id="KW-0597">Phosphoprotein</keyword>
<dbReference type="InterPro" id="IPR011006">
    <property type="entry name" value="CheY-like_superfamily"/>
</dbReference>
<dbReference type="InterPro" id="IPR039420">
    <property type="entry name" value="WalR-like"/>
</dbReference>
<dbReference type="SMART" id="SM00448">
    <property type="entry name" value="REC"/>
    <property type="match status" value="1"/>
</dbReference>
<dbReference type="SUPFAM" id="SSF46894">
    <property type="entry name" value="C-terminal effector domain of the bipartite response regulators"/>
    <property type="match status" value="1"/>
</dbReference>
<dbReference type="PROSITE" id="PS50110">
    <property type="entry name" value="RESPONSE_REGULATORY"/>
    <property type="match status" value="1"/>
</dbReference>
<dbReference type="OrthoDB" id="9796655at2"/>
<evidence type="ECO:0000256" key="2">
    <source>
        <dbReference type="ARBA" id="ARBA00023125"/>
    </source>
</evidence>
<dbReference type="InterPro" id="IPR016032">
    <property type="entry name" value="Sig_transdc_resp-reg_C-effctor"/>
</dbReference>
<evidence type="ECO:0000313" key="6">
    <source>
        <dbReference type="EMBL" id="QDE39747.1"/>
    </source>
</evidence>
<dbReference type="InterPro" id="IPR000792">
    <property type="entry name" value="Tscrpt_reg_LuxR_C"/>
</dbReference>
<dbReference type="Pfam" id="PF00072">
    <property type="entry name" value="Response_reg"/>
    <property type="match status" value="1"/>
</dbReference>
<sequence>MTEPPRVPAAQRHKVSPDTDRLQPIRILVVDDHPVFRAGLIAVLSAADDLLVVAEAATGQEAIALFRRHRPNIALVDMVLPDMPGERLITSIRQLDPAARSIVVTTFGGDGVARRALNAGAQAYLLKTSMGTDLVEAIRAVHRGEHRIDAHVAQQLANFKGQDVLSERELDVLRGVAAGLENKQIASRLGLSPETVKEYLSNAMAKLRASNRAHAVSVAQARGFFR</sequence>
<feature type="modified residue" description="4-aspartylphosphate" evidence="3">
    <location>
        <position position="77"/>
    </location>
</feature>
<proteinExistence type="predicted"/>
<evidence type="ECO:0000259" key="4">
    <source>
        <dbReference type="PROSITE" id="PS50043"/>
    </source>
</evidence>
<dbReference type="Gene3D" id="3.40.50.2300">
    <property type="match status" value="1"/>
</dbReference>
<dbReference type="GO" id="GO:0006355">
    <property type="term" value="P:regulation of DNA-templated transcription"/>
    <property type="evidence" value="ECO:0007669"/>
    <property type="project" value="InterPro"/>
</dbReference>
<evidence type="ECO:0000256" key="3">
    <source>
        <dbReference type="PROSITE-ProRule" id="PRU00169"/>
    </source>
</evidence>
<dbReference type="PROSITE" id="PS00622">
    <property type="entry name" value="HTH_LUXR_1"/>
    <property type="match status" value="1"/>
</dbReference>
<dbReference type="SMART" id="SM00421">
    <property type="entry name" value="HTH_LUXR"/>
    <property type="match status" value="1"/>
</dbReference>
<dbReference type="AlphaFoldDB" id="A0A4Y5Z3P1"/>
<evidence type="ECO:0000259" key="5">
    <source>
        <dbReference type="PROSITE" id="PS50110"/>
    </source>
</evidence>
<dbReference type="PRINTS" id="PR00038">
    <property type="entry name" value="HTHLUXR"/>
</dbReference>
<evidence type="ECO:0000313" key="7">
    <source>
        <dbReference type="Proteomes" id="UP000316093"/>
    </source>
</evidence>
<keyword evidence="7" id="KW-1185">Reference proteome</keyword>
<accession>A0A4Y5Z3P1</accession>
<dbReference type="PANTHER" id="PTHR43214">
    <property type="entry name" value="TWO-COMPONENT RESPONSE REGULATOR"/>
    <property type="match status" value="1"/>
</dbReference>
<dbReference type="InterPro" id="IPR001789">
    <property type="entry name" value="Sig_transdc_resp-reg_receiver"/>
</dbReference>
<reference evidence="6 7" key="1">
    <citation type="submission" date="2019-06" db="EMBL/GenBank/DDBJ databases">
        <title>A complete genome sequence for Luteibacter pinisoli MAH-14.</title>
        <authorList>
            <person name="Baltrus D.A."/>
        </authorList>
    </citation>
    <scope>NUCLEOTIDE SEQUENCE [LARGE SCALE GENOMIC DNA]</scope>
    <source>
        <strain evidence="6 7">MAH-14</strain>
    </source>
</reference>
<dbReference type="EMBL" id="CP041046">
    <property type="protein sequence ID" value="QDE39747.1"/>
    <property type="molecule type" value="Genomic_DNA"/>
</dbReference>
<organism evidence="6 7">
    <name type="scientific">Luteibacter pinisoli</name>
    <dbReference type="NCBI Taxonomy" id="2589080"/>
    <lineage>
        <taxon>Bacteria</taxon>
        <taxon>Pseudomonadati</taxon>
        <taxon>Pseudomonadota</taxon>
        <taxon>Gammaproteobacteria</taxon>
        <taxon>Lysobacterales</taxon>
        <taxon>Rhodanobacteraceae</taxon>
        <taxon>Luteibacter</taxon>
    </lineage>
</organism>
<feature type="domain" description="Response regulatory" evidence="5">
    <location>
        <begin position="26"/>
        <end position="142"/>
    </location>
</feature>
<dbReference type="Pfam" id="PF00196">
    <property type="entry name" value="GerE"/>
    <property type="match status" value="1"/>
</dbReference>
<name>A0A4Y5Z3P1_9GAMM</name>
<dbReference type="KEGG" id="lpy:FIV34_11295"/>
<dbReference type="CDD" id="cd06170">
    <property type="entry name" value="LuxR_C_like"/>
    <property type="match status" value="1"/>
</dbReference>
<evidence type="ECO:0000256" key="1">
    <source>
        <dbReference type="ARBA" id="ARBA00022553"/>
    </source>
</evidence>